<keyword evidence="2" id="KW-0732">Signal</keyword>
<name>A0A3E3DVK2_9FIRM</name>
<feature type="coiled-coil region" evidence="1">
    <location>
        <begin position="89"/>
        <end position="120"/>
    </location>
</feature>
<evidence type="ECO:0000313" key="3">
    <source>
        <dbReference type="EMBL" id="RGD73317.1"/>
    </source>
</evidence>
<evidence type="ECO:0000256" key="2">
    <source>
        <dbReference type="SAM" id="SignalP"/>
    </source>
</evidence>
<dbReference type="RefSeq" id="WP_117532599.1">
    <property type="nucleotide sequence ID" value="NZ_QUSM01000006.1"/>
</dbReference>
<dbReference type="PROSITE" id="PS51257">
    <property type="entry name" value="PROKAR_LIPOPROTEIN"/>
    <property type="match status" value="1"/>
</dbReference>
<accession>A0A3E3DVK2</accession>
<dbReference type="AlphaFoldDB" id="A0A3E3DVK2"/>
<proteinExistence type="predicted"/>
<sequence length="238" mass="28353">MKKKVLFSLLSLMFLLVLVSGCGSSDQEKLDNIDKYMKEGNYSAAKAAKERNFDDKVNYYLAQSKYYTAQNKYGDALYQLNKGTEDTKIKSDDKKVNKLKAEINSILKEHKSEIEKIRKDERESYIKLVKKLDKIQEKIDKGLDEYYNRTSSKAKLLRLYKNLNYDMPSRSIHCEGYTDEYREVDNYYSYVKKEHKYIKKLSESYSMDIEEKLLKYQEYAKEHRAKFEKLIKEEPKLY</sequence>
<evidence type="ECO:0008006" key="5">
    <source>
        <dbReference type="Google" id="ProtNLM"/>
    </source>
</evidence>
<organism evidence="3 4">
    <name type="scientific">Anaerofustis stercorihominis</name>
    <dbReference type="NCBI Taxonomy" id="214853"/>
    <lineage>
        <taxon>Bacteria</taxon>
        <taxon>Bacillati</taxon>
        <taxon>Bacillota</taxon>
        <taxon>Clostridia</taxon>
        <taxon>Eubacteriales</taxon>
        <taxon>Eubacteriaceae</taxon>
        <taxon>Anaerofustis</taxon>
    </lineage>
</organism>
<evidence type="ECO:0000256" key="1">
    <source>
        <dbReference type="SAM" id="Coils"/>
    </source>
</evidence>
<dbReference type="Proteomes" id="UP000261212">
    <property type="component" value="Unassembled WGS sequence"/>
</dbReference>
<dbReference type="EMBL" id="QUSM01000006">
    <property type="protein sequence ID" value="RGD73317.1"/>
    <property type="molecule type" value="Genomic_DNA"/>
</dbReference>
<keyword evidence="1" id="KW-0175">Coiled coil</keyword>
<feature type="signal peptide" evidence="2">
    <location>
        <begin position="1"/>
        <end position="25"/>
    </location>
</feature>
<gene>
    <name evidence="3" type="ORF">DW687_09765</name>
</gene>
<protein>
    <recommendedName>
        <fullName evidence="5">DUF4398 domain-containing protein</fullName>
    </recommendedName>
</protein>
<evidence type="ECO:0000313" key="4">
    <source>
        <dbReference type="Proteomes" id="UP000261212"/>
    </source>
</evidence>
<reference evidence="3 4" key="1">
    <citation type="submission" date="2018-08" db="EMBL/GenBank/DDBJ databases">
        <title>A genome reference for cultivated species of the human gut microbiota.</title>
        <authorList>
            <person name="Zou Y."/>
            <person name="Xue W."/>
            <person name="Luo G."/>
        </authorList>
    </citation>
    <scope>NUCLEOTIDE SEQUENCE [LARGE SCALE GENOMIC DNA]</scope>
    <source>
        <strain evidence="3 4">AM25-6</strain>
    </source>
</reference>
<comment type="caution">
    <text evidence="3">The sequence shown here is derived from an EMBL/GenBank/DDBJ whole genome shotgun (WGS) entry which is preliminary data.</text>
</comment>
<feature type="chain" id="PRO_5039143609" description="DUF4398 domain-containing protein" evidence="2">
    <location>
        <begin position="26"/>
        <end position="238"/>
    </location>
</feature>